<sequence length="33" mass="3782">MDYILYSNTLSHGKFQLTWAGSINKSYSFLPKA</sequence>
<name>A0A2P2NC98_RHIMU</name>
<protein>
    <submittedName>
        <fullName evidence="1">Uncharacterized protein</fullName>
    </submittedName>
</protein>
<accession>A0A2P2NC98</accession>
<proteinExistence type="predicted"/>
<reference evidence="1" key="1">
    <citation type="submission" date="2018-02" db="EMBL/GenBank/DDBJ databases">
        <title>Rhizophora mucronata_Transcriptome.</title>
        <authorList>
            <person name="Meera S.P."/>
            <person name="Sreeshan A."/>
            <person name="Augustine A."/>
        </authorList>
    </citation>
    <scope>NUCLEOTIDE SEQUENCE</scope>
    <source>
        <tissue evidence="1">Leaf</tissue>
    </source>
</reference>
<dbReference type="AlphaFoldDB" id="A0A2P2NC98"/>
<dbReference type="EMBL" id="GGEC01059617">
    <property type="protein sequence ID" value="MBX40101.1"/>
    <property type="molecule type" value="Transcribed_RNA"/>
</dbReference>
<organism evidence="1">
    <name type="scientific">Rhizophora mucronata</name>
    <name type="common">Asiatic mangrove</name>
    <dbReference type="NCBI Taxonomy" id="61149"/>
    <lineage>
        <taxon>Eukaryota</taxon>
        <taxon>Viridiplantae</taxon>
        <taxon>Streptophyta</taxon>
        <taxon>Embryophyta</taxon>
        <taxon>Tracheophyta</taxon>
        <taxon>Spermatophyta</taxon>
        <taxon>Magnoliopsida</taxon>
        <taxon>eudicotyledons</taxon>
        <taxon>Gunneridae</taxon>
        <taxon>Pentapetalae</taxon>
        <taxon>rosids</taxon>
        <taxon>fabids</taxon>
        <taxon>Malpighiales</taxon>
        <taxon>Rhizophoraceae</taxon>
        <taxon>Rhizophora</taxon>
    </lineage>
</organism>
<evidence type="ECO:0000313" key="1">
    <source>
        <dbReference type="EMBL" id="MBX40101.1"/>
    </source>
</evidence>